<dbReference type="Gene3D" id="1.10.439.10">
    <property type="entry name" value="Penicillin Amidohydrolase, domain 1"/>
    <property type="match status" value="1"/>
</dbReference>
<comment type="caution">
    <text evidence="5">The sequence shown here is derived from an EMBL/GenBank/DDBJ whole genome shotgun (WGS) entry which is preliminary data.</text>
</comment>
<keyword evidence="6" id="KW-1185">Reference proteome</keyword>
<protein>
    <submittedName>
        <fullName evidence="5">Penicillin acylase family protein</fullName>
    </submittedName>
</protein>
<dbReference type="InterPro" id="IPR023343">
    <property type="entry name" value="Penicillin_amidase_dom1"/>
</dbReference>
<keyword evidence="2" id="KW-0732">Signal</keyword>
<evidence type="ECO:0000256" key="3">
    <source>
        <dbReference type="ARBA" id="ARBA00022801"/>
    </source>
</evidence>
<dbReference type="EMBL" id="JBFRUW010000042">
    <property type="protein sequence ID" value="MFA0569082.1"/>
    <property type="molecule type" value="Genomic_DNA"/>
</dbReference>
<reference evidence="5 6" key="1">
    <citation type="journal article" date="2024" name="ISME J.">
        <title>Tailless and filamentous prophages are predominant in marine Vibrio.</title>
        <authorList>
            <person name="Steensen K."/>
            <person name="Seneca J."/>
            <person name="Bartlau N."/>
            <person name="Yu X.A."/>
            <person name="Hussain F.A."/>
            <person name="Polz M.F."/>
        </authorList>
    </citation>
    <scope>NUCLEOTIDE SEQUENCE [LARGE SCALE GENOMIC DNA]</scope>
    <source>
        <strain evidence="5 6">10N.222.51.A1</strain>
    </source>
</reference>
<keyword evidence="3" id="KW-0378">Hydrolase</keyword>
<name>A0ABV4ND33_9VIBR</name>
<organism evidence="5 6">
    <name type="scientific">Vibrio gallaecicus</name>
    <dbReference type="NCBI Taxonomy" id="552386"/>
    <lineage>
        <taxon>Bacteria</taxon>
        <taxon>Pseudomonadati</taxon>
        <taxon>Pseudomonadota</taxon>
        <taxon>Gammaproteobacteria</taxon>
        <taxon>Vibrionales</taxon>
        <taxon>Vibrionaceae</taxon>
        <taxon>Vibrio</taxon>
    </lineage>
</organism>
<dbReference type="InterPro" id="IPR043147">
    <property type="entry name" value="Penicillin_amidase_A-knob"/>
</dbReference>
<keyword evidence="4" id="KW-0865">Zymogen</keyword>
<dbReference type="InterPro" id="IPR029055">
    <property type="entry name" value="Ntn_hydrolases_N"/>
</dbReference>
<dbReference type="InterPro" id="IPR043146">
    <property type="entry name" value="Penicillin_amidase_N_B-knob"/>
</dbReference>
<evidence type="ECO:0000256" key="1">
    <source>
        <dbReference type="ARBA" id="ARBA00006586"/>
    </source>
</evidence>
<dbReference type="Gene3D" id="3.60.20.10">
    <property type="entry name" value="Glutamine Phosphoribosylpyrophosphate, subunit 1, domain 1"/>
    <property type="match status" value="1"/>
</dbReference>
<dbReference type="InterPro" id="IPR002692">
    <property type="entry name" value="S45"/>
</dbReference>
<evidence type="ECO:0000256" key="4">
    <source>
        <dbReference type="ARBA" id="ARBA00023145"/>
    </source>
</evidence>
<dbReference type="PANTHER" id="PTHR34218:SF3">
    <property type="entry name" value="ACYL-HOMOSERINE LACTONE ACYLASE PVDQ"/>
    <property type="match status" value="1"/>
</dbReference>
<comment type="similarity">
    <text evidence="1">Belongs to the peptidase S45 family.</text>
</comment>
<dbReference type="Gene3D" id="1.10.1400.10">
    <property type="match status" value="1"/>
</dbReference>
<evidence type="ECO:0000313" key="5">
    <source>
        <dbReference type="EMBL" id="MFA0569082.1"/>
    </source>
</evidence>
<evidence type="ECO:0000256" key="2">
    <source>
        <dbReference type="ARBA" id="ARBA00022729"/>
    </source>
</evidence>
<evidence type="ECO:0000313" key="6">
    <source>
        <dbReference type="Proteomes" id="UP001570417"/>
    </source>
</evidence>
<sequence>MTQFSQSVPESKTLTYKNQGKFGQVEIAWTDKDVPRIQADNYESLGFGYGYAHARDRLIELVGQAIAMRGQRSKYYGPEAFSTLGFLKTTNLNSDLMFKLRVPDEWVQEELKQLNPETQDYVFGYVNGLNYFVDSLSETEYQQIVGQEPMVRFEVEDVVRFTMRFGVMKELIEIGPHLVASANVVASTNSVTPTNLNTPANGINANTPSDMISPHSTPVEVEGGFGSNAWAYGGDFVEDGRAILVGNPHSAWQRNPHQLRIYMHQCHLTIPGELDAAGTTFLGFPLPLTGYNADVSWSILDAATVTPYVMQLMDVKLKQDSFKYLVDGEYQSATIRRIDIETRQESGEITIQSYQFAQSHLGTLFHLPQSPNKPAGWYAITNPGERNAKGLDQFLSAAKARSTREFIEQIEQHRGVLCQLVVADKHGDVGYVVAGNVPPITDEVMASAHVGIEGVAFNVLDGSQTKNSFRDKHHRPLQAAKSFYPNIISRGIIHNTNNSYKYSEFGKQQPDYPSVFGQHKQQHTLAAARLDYDPRLIMSYKRIKEISSNGKISAQQVLEVVFDNRNYAAETFLDWLLSLEPSDCSALTKQAFYVLANWDRKNNADSRGALLFHQLWGKLVQAKLVRVAGFGDPEVDSEISTTLQSQKVILAALAQSVIELEQLGFALDTAWGSVLYQTAENHPIVMHGGSYEQGILNGEMPAELTREGFAYILFGTAYLQLTQWKDDTIVPQVLLAHGQRDGIDSTARTCQLQMFLDKELYAIPYSPEQWDSTHVTDRITITNADLAS</sequence>
<dbReference type="PANTHER" id="PTHR34218">
    <property type="entry name" value="PEPTIDASE S45 PENICILLIN AMIDASE"/>
    <property type="match status" value="1"/>
</dbReference>
<dbReference type="Pfam" id="PF01804">
    <property type="entry name" value="Penicil_amidase"/>
    <property type="match status" value="1"/>
</dbReference>
<dbReference type="Proteomes" id="UP001570417">
    <property type="component" value="Unassembled WGS sequence"/>
</dbReference>
<dbReference type="RefSeq" id="WP_372266282.1">
    <property type="nucleotide sequence ID" value="NZ_JBFRUW010000042.1"/>
</dbReference>
<proteinExistence type="inferred from homology"/>
<dbReference type="SUPFAM" id="SSF56235">
    <property type="entry name" value="N-terminal nucleophile aminohydrolases (Ntn hydrolases)"/>
    <property type="match status" value="1"/>
</dbReference>
<gene>
    <name evidence="5" type="ORF">AB4566_12445</name>
</gene>
<accession>A0ABV4ND33</accession>
<dbReference type="Gene3D" id="2.30.120.10">
    <property type="match status" value="1"/>
</dbReference>